<dbReference type="InterPro" id="IPR037177">
    <property type="entry name" value="DLC_sf"/>
</dbReference>
<dbReference type="InterPro" id="IPR001372">
    <property type="entry name" value="Dynein_light_chain_typ-1/2"/>
</dbReference>
<dbReference type="GO" id="GO:0015031">
    <property type="term" value="P:protein transport"/>
    <property type="evidence" value="ECO:0007669"/>
    <property type="project" value="UniProtKB-KW"/>
</dbReference>
<dbReference type="GO" id="GO:0005874">
    <property type="term" value="C:microtubule"/>
    <property type="evidence" value="ECO:0007669"/>
    <property type="project" value="UniProtKB-KW"/>
</dbReference>
<evidence type="ECO:0000256" key="3">
    <source>
        <dbReference type="ARBA" id="ARBA00022448"/>
    </source>
</evidence>
<keyword evidence="9" id="KW-0539">Nucleus</keyword>
<sequence>MITPRTPSVRRLSSSARASGPGGRGPEKMAARPVIKHSSMTPDMQEMAIQCAQDAIAAKNTEQEIAMAIRQNIETMFPATWHVLVGRNFGCFVTHEASKFIYFYIGQVGVCMFATA</sequence>
<dbReference type="AlphaFoldDB" id="A0A7S2STQ1"/>
<organism evidence="12">
    <name type="scientific">Rhizochromulina marina</name>
    <dbReference type="NCBI Taxonomy" id="1034831"/>
    <lineage>
        <taxon>Eukaryota</taxon>
        <taxon>Sar</taxon>
        <taxon>Stramenopiles</taxon>
        <taxon>Ochrophyta</taxon>
        <taxon>Dictyochophyceae</taxon>
        <taxon>Rhizochromulinales</taxon>
        <taxon>Rhizochromulina</taxon>
    </lineage>
</organism>
<dbReference type="SUPFAM" id="SSF54648">
    <property type="entry name" value="DLC"/>
    <property type="match status" value="1"/>
</dbReference>
<dbReference type="FunFam" id="3.30.740.10:FF:000005">
    <property type="entry name" value="Dynein light chain"/>
    <property type="match status" value="1"/>
</dbReference>
<feature type="compositionally biased region" description="Low complexity" evidence="11">
    <location>
        <begin position="10"/>
        <end position="19"/>
    </location>
</feature>
<keyword evidence="8 10" id="KW-0206">Cytoskeleton</keyword>
<evidence type="ECO:0000256" key="2">
    <source>
        <dbReference type="ARBA" id="ARBA00004245"/>
    </source>
</evidence>
<keyword evidence="7" id="KW-0653">Protein transport</keyword>
<name>A0A7S2STQ1_9STRA</name>
<dbReference type="GO" id="GO:0005868">
    <property type="term" value="C:cytoplasmic dynein complex"/>
    <property type="evidence" value="ECO:0007669"/>
    <property type="project" value="TreeGrafter"/>
</dbReference>
<dbReference type="EMBL" id="HBHJ01030848">
    <property type="protein sequence ID" value="CAD9709389.1"/>
    <property type="molecule type" value="Transcribed_RNA"/>
</dbReference>
<keyword evidence="3" id="KW-0813">Transport</keyword>
<keyword evidence="4 10" id="KW-0963">Cytoplasm</keyword>
<dbReference type="Pfam" id="PF01221">
    <property type="entry name" value="Dynein_light"/>
    <property type="match status" value="1"/>
</dbReference>
<evidence type="ECO:0000256" key="4">
    <source>
        <dbReference type="ARBA" id="ARBA00022490"/>
    </source>
</evidence>
<accession>A0A7S2STQ1</accession>
<gene>
    <name evidence="12" type="ORF">RMAR1173_LOCUS20382</name>
</gene>
<protein>
    <recommendedName>
        <fullName evidence="10">Dynein light chain</fullName>
    </recommendedName>
</protein>
<evidence type="ECO:0000256" key="5">
    <source>
        <dbReference type="ARBA" id="ARBA00022701"/>
    </source>
</evidence>
<feature type="region of interest" description="Disordered" evidence="11">
    <location>
        <begin position="1"/>
        <end position="32"/>
    </location>
</feature>
<dbReference type="Gene3D" id="3.30.740.10">
    <property type="entry name" value="Protein Inhibitor Of Neuronal Nitric Oxide Synthase"/>
    <property type="match status" value="1"/>
</dbReference>
<proteinExistence type="inferred from homology"/>
<evidence type="ECO:0000256" key="7">
    <source>
        <dbReference type="ARBA" id="ARBA00022927"/>
    </source>
</evidence>
<keyword evidence="10" id="KW-0505">Motor protein</keyword>
<dbReference type="GO" id="GO:0005634">
    <property type="term" value="C:nucleus"/>
    <property type="evidence" value="ECO:0007669"/>
    <property type="project" value="UniProtKB-SubCell"/>
</dbReference>
<evidence type="ECO:0000256" key="8">
    <source>
        <dbReference type="ARBA" id="ARBA00023212"/>
    </source>
</evidence>
<keyword evidence="10" id="KW-0243">Dynein</keyword>
<evidence type="ECO:0000256" key="10">
    <source>
        <dbReference type="RuleBase" id="RU365010"/>
    </source>
</evidence>
<dbReference type="PANTHER" id="PTHR11886:SF35">
    <property type="entry name" value="DYNEIN LIGHT CHAIN"/>
    <property type="match status" value="1"/>
</dbReference>
<comment type="similarity">
    <text evidence="10">Belongs to the dynein light chain family.</text>
</comment>
<keyword evidence="6" id="KW-0509">mRNA transport</keyword>
<evidence type="ECO:0000256" key="9">
    <source>
        <dbReference type="ARBA" id="ARBA00023242"/>
    </source>
</evidence>
<comment type="subcellular location">
    <subcellularLocation>
        <location evidence="2 10">Cytoplasm</location>
        <location evidence="2 10">Cytoskeleton</location>
    </subcellularLocation>
    <subcellularLocation>
        <location evidence="1">Nucleus</location>
    </subcellularLocation>
</comment>
<dbReference type="GO" id="GO:0051028">
    <property type="term" value="P:mRNA transport"/>
    <property type="evidence" value="ECO:0007669"/>
    <property type="project" value="UniProtKB-KW"/>
</dbReference>
<dbReference type="GO" id="GO:0045505">
    <property type="term" value="F:dynein intermediate chain binding"/>
    <property type="evidence" value="ECO:0007669"/>
    <property type="project" value="TreeGrafter"/>
</dbReference>
<evidence type="ECO:0000256" key="1">
    <source>
        <dbReference type="ARBA" id="ARBA00004123"/>
    </source>
</evidence>
<evidence type="ECO:0000256" key="11">
    <source>
        <dbReference type="SAM" id="MobiDB-lite"/>
    </source>
</evidence>
<dbReference type="GO" id="GO:0007017">
    <property type="term" value="P:microtubule-based process"/>
    <property type="evidence" value="ECO:0007669"/>
    <property type="project" value="InterPro"/>
</dbReference>
<evidence type="ECO:0000313" key="12">
    <source>
        <dbReference type="EMBL" id="CAD9709389.1"/>
    </source>
</evidence>
<evidence type="ECO:0000256" key="6">
    <source>
        <dbReference type="ARBA" id="ARBA00022816"/>
    </source>
</evidence>
<reference evidence="12" key="1">
    <citation type="submission" date="2021-01" db="EMBL/GenBank/DDBJ databases">
        <authorList>
            <person name="Corre E."/>
            <person name="Pelletier E."/>
            <person name="Niang G."/>
            <person name="Scheremetjew M."/>
            <person name="Finn R."/>
            <person name="Kale V."/>
            <person name="Holt S."/>
            <person name="Cochrane G."/>
            <person name="Meng A."/>
            <person name="Brown T."/>
            <person name="Cohen L."/>
        </authorList>
    </citation>
    <scope>NUCLEOTIDE SEQUENCE</scope>
    <source>
        <strain evidence="12">CCMP1243</strain>
    </source>
</reference>
<dbReference type="SMART" id="SM01375">
    <property type="entry name" value="Dynein_light"/>
    <property type="match status" value="1"/>
</dbReference>
<keyword evidence="5 10" id="KW-0493">Microtubule</keyword>
<dbReference type="PANTHER" id="PTHR11886">
    <property type="entry name" value="DYNEIN LIGHT CHAIN"/>
    <property type="match status" value="1"/>
</dbReference>